<evidence type="ECO:0000256" key="1">
    <source>
        <dbReference type="ARBA" id="ARBA00008898"/>
    </source>
</evidence>
<proteinExistence type="inferred from homology"/>
<dbReference type="Proteomes" id="UP000316806">
    <property type="component" value="Chromosome"/>
</dbReference>
<evidence type="ECO:0000259" key="3">
    <source>
        <dbReference type="SMART" id="SM00903"/>
    </source>
</evidence>
<dbReference type="PANTHER" id="PTHR30466">
    <property type="entry name" value="FLAVIN REDUCTASE"/>
    <property type="match status" value="1"/>
</dbReference>
<dbReference type="GO" id="GO:0010181">
    <property type="term" value="F:FMN binding"/>
    <property type="evidence" value="ECO:0007669"/>
    <property type="project" value="InterPro"/>
</dbReference>
<accession>A0A516R6X6</accession>
<dbReference type="AlphaFoldDB" id="A0A516R6X6"/>
<evidence type="ECO:0000313" key="5">
    <source>
        <dbReference type="Proteomes" id="UP000316806"/>
    </source>
</evidence>
<dbReference type="Gene3D" id="2.30.110.10">
    <property type="entry name" value="Electron Transport, Fmn-binding Protein, Chain A"/>
    <property type="match status" value="1"/>
</dbReference>
<name>A0A516R6X6_STRST</name>
<dbReference type="SMART" id="SM00903">
    <property type="entry name" value="Flavin_Reduct"/>
    <property type="match status" value="1"/>
</dbReference>
<dbReference type="InterPro" id="IPR012349">
    <property type="entry name" value="Split_barrel_FMN-bd"/>
</dbReference>
<dbReference type="PANTHER" id="PTHR30466:SF11">
    <property type="entry name" value="FLAVIN-DEPENDENT MONOOXYGENASE, REDUCTASE SUBUNIT HSAB"/>
    <property type="match status" value="1"/>
</dbReference>
<evidence type="ECO:0000313" key="4">
    <source>
        <dbReference type="EMBL" id="QDQ11412.1"/>
    </source>
</evidence>
<dbReference type="EMBL" id="CP040916">
    <property type="protein sequence ID" value="QDQ11412.1"/>
    <property type="molecule type" value="Genomic_DNA"/>
</dbReference>
<dbReference type="InterPro" id="IPR050268">
    <property type="entry name" value="NADH-dep_flavin_reductase"/>
</dbReference>
<dbReference type="GO" id="GO:0042602">
    <property type="term" value="F:riboflavin reductase (NADPH) activity"/>
    <property type="evidence" value="ECO:0007669"/>
    <property type="project" value="TreeGrafter"/>
</dbReference>
<gene>
    <name evidence="4" type="ORF">FH965_13145</name>
</gene>
<organism evidence="4 5">
    <name type="scientific">Streptomyces spectabilis</name>
    <dbReference type="NCBI Taxonomy" id="68270"/>
    <lineage>
        <taxon>Bacteria</taxon>
        <taxon>Bacillati</taxon>
        <taxon>Actinomycetota</taxon>
        <taxon>Actinomycetes</taxon>
        <taxon>Kitasatosporales</taxon>
        <taxon>Streptomycetaceae</taxon>
        <taxon>Streptomyces</taxon>
    </lineage>
</organism>
<evidence type="ECO:0000256" key="2">
    <source>
        <dbReference type="ARBA" id="ARBA00023002"/>
    </source>
</evidence>
<dbReference type="InterPro" id="IPR002563">
    <property type="entry name" value="Flavin_Rdtase-like_dom"/>
</dbReference>
<dbReference type="Pfam" id="PF01613">
    <property type="entry name" value="Flavin_Reduct"/>
    <property type="match status" value="1"/>
</dbReference>
<sequence>MVAPFDATEFRRTLGYLPTGVTVITTTGEFGEPVGMACNSFMSVSLNPPLVMICAGKESATLVDLRRSGGFCVNILGSDQGDLCRQFSIKDIDRFAGVPWTESAAGPELGEAIAWMSCSIEVEHNAGDHVIIIAEVTALRINPDEPTPLVFHRGKFGSFREAVGPLAAAAALPRQAAGDGTRVPPVAPGAYGYARGYAYGYAHR</sequence>
<reference evidence="4 5" key="1">
    <citation type="journal article" date="2019" name="J. Ind. Microbiol. Biotechnol.">
        <title>The complete genomic sequence of Streptomyces spectabilis NRRL-2792 and identification of secondary metabolite biosynthetic gene clusters.</title>
        <authorList>
            <person name="Sinha A."/>
            <person name="Phillips-Salemka S."/>
            <person name="Niraula T.A."/>
            <person name="Short K.A."/>
            <person name="Niraula N.P."/>
        </authorList>
    </citation>
    <scope>NUCLEOTIDE SEQUENCE [LARGE SCALE GENOMIC DNA]</scope>
    <source>
        <strain evidence="4 5">NRRL 2792</strain>
    </source>
</reference>
<dbReference type="SUPFAM" id="SSF50475">
    <property type="entry name" value="FMN-binding split barrel"/>
    <property type="match status" value="1"/>
</dbReference>
<protein>
    <submittedName>
        <fullName evidence="4">Flavin reductase family protein</fullName>
    </submittedName>
</protein>
<keyword evidence="2" id="KW-0560">Oxidoreductase</keyword>
<feature type="domain" description="Flavin reductase like" evidence="3">
    <location>
        <begin position="14"/>
        <end position="158"/>
    </location>
</feature>
<comment type="similarity">
    <text evidence="1">Belongs to the non-flavoprotein flavin reductase family.</text>
</comment>
<dbReference type="RefSeq" id="WP_144003308.1">
    <property type="nucleotide sequence ID" value="NZ_CP040916.1"/>
</dbReference>